<evidence type="ECO:0000256" key="1">
    <source>
        <dbReference type="SAM" id="MobiDB-lite"/>
    </source>
</evidence>
<dbReference type="Gene3D" id="3.40.710.10">
    <property type="entry name" value="DD-peptidase/beta-lactamase superfamily"/>
    <property type="match status" value="1"/>
</dbReference>
<comment type="caution">
    <text evidence="2">The sequence shown here is derived from an EMBL/GenBank/DDBJ whole genome shotgun (WGS) entry which is preliminary data.</text>
</comment>
<dbReference type="Proteomes" id="UP000788262">
    <property type="component" value="Unassembled WGS sequence"/>
</dbReference>
<feature type="region of interest" description="Disordered" evidence="1">
    <location>
        <begin position="60"/>
        <end position="80"/>
    </location>
</feature>
<protein>
    <submittedName>
        <fullName evidence="2">Uncharacterized protein</fullName>
    </submittedName>
</protein>
<name>A0ABS2W0U9_STRAS</name>
<dbReference type="EMBL" id="JAFFZS010000056">
    <property type="protein sequence ID" value="MBN0049038.1"/>
    <property type="molecule type" value="Genomic_DNA"/>
</dbReference>
<gene>
    <name evidence="2" type="ORF">JS756_34145</name>
</gene>
<accession>A0ABS2W0U9</accession>
<sequence>MGTAPTPPRPHAHAYQLFGPASRVDVTDQIPVDHENLSWVTTARDANRFQRALLAGRPLSARQPAETKQTVPVSAEVKQL</sequence>
<reference evidence="2 3" key="1">
    <citation type="submission" date="2021-02" db="EMBL/GenBank/DDBJ databases">
        <title>Whole genome sequencing of Streptomyces actuosus VRA1.</title>
        <authorList>
            <person name="Sen G."/>
            <person name="Sen A."/>
        </authorList>
    </citation>
    <scope>NUCLEOTIDE SEQUENCE [LARGE SCALE GENOMIC DNA]</scope>
    <source>
        <strain evidence="2 3">VRA1</strain>
    </source>
</reference>
<dbReference type="InterPro" id="IPR012338">
    <property type="entry name" value="Beta-lactam/transpept-like"/>
</dbReference>
<evidence type="ECO:0000313" key="2">
    <source>
        <dbReference type="EMBL" id="MBN0049038.1"/>
    </source>
</evidence>
<evidence type="ECO:0000313" key="3">
    <source>
        <dbReference type="Proteomes" id="UP000788262"/>
    </source>
</evidence>
<dbReference type="RefSeq" id="WP_205387157.1">
    <property type="nucleotide sequence ID" value="NZ_JAFFZS010000056.1"/>
</dbReference>
<organism evidence="2 3">
    <name type="scientific">Streptomyces actuosus</name>
    <dbReference type="NCBI Taxonomy" id="1885"/>
    <lineage>
        <taxon>Bacteria</taxon>
        <taxon>Bacillati</taxon>
        <taxon>Actinomycetota</taxon>
        <taxon>Actinomycetes</taxon>
        <taxon>Kitasatosporales</taxon>
        <taxon>Streptomycetaceae</taxon>
        <taxon>Streptomyces</taxon>
    </lineage>
</organism>
<proteinExistence type="predicted"/>
<keyword evidence="3" id="KW-1185">Reference proteome</keyword>